<keyword evidence="1" id="KW-1133">Transmembrane helix</keyword>
<reference evidence="2 3" key="1">
    <citation type="submission" date="2019-12" db="EMBL/GenBank/DDBJ databases">
        <title>Genomic-based taxomic classification of the family Erythrobacteraceae.</title>
        <authorList>
            <person name="Xu L."/>
        </authorList>
    </citation>
    <scope>NUCLEOTIDE SEQUENCE [LARGE SCALE GENOMIC DNA]</scope>
    <source>
        <strain evidence="2 3">RC4-10-4</strain>
    </source>
</reference>
<keyword evidence="1" id="KW-0472">Membrane</keyword>
<name>A0A844ZZR0_9SPHN</name>
<accession>A0A844ZZR0</accession>
<feature type="transmembrane region" description="Helical" evidence="1">
    <location>
        <begin position="231"/>
        <end position="249"/>
    </location>
</feature>
<dbReference type="SUPFAM" id="SSF141571">
    <property type="entry name" value="Pentapeptide repeat-like"/>
    <property type="match status" value="1"/>
</dbReference>
<evidence type="ECO:0000313" key="3">
    <source>
        <dbReference type="Proteomes" id="UP000460626"/>
    </source>
</evidence>
<gene>
    <name evidence="2" type="ORF">GRI62_03705</name>
</gene>
<dbReference type="OrthoDB" id="5290767at2"/>
<feature type="transmembrane region" description="Helical" evidence="1">
    <location>
        <begin position="290"/>
        <end position="310"/>
    </location>
</feature>
<evidence type="ECO:0000313" key="2">
    <source>
        <dbReference type="EMBL" id="MXO92712.1"/>
    </source>
</evidence>
<evidence type="ECO:0000256" key="1">
    <source>
        <dbReference type="SAM" id="Phobius"/>
    </source>
</evidence>
<organism evidence="2 3">
    <name type="scientific">Aurantiacibacter arachoides</name>
    <dbReference type="NCBI Taxonomy" id="1850444"/>
    <lineage>
        <taxon>Bacteria</taxon>
        <taxon>Pseudomonadati</taxon>
        <taxon>Pseudomonadota</taxon>
        <taxon>Alphaproteobacteria</taxon>
        <taxon>Sphingomonadales</taxon>
        <taxon>Erythrobacteraceae</taxon>
        <taxon>Aurantiacibacter</taxon>
    </lineage>
</organism>
<dbReference type="EMBL" id="WTYH01000001">
    <property type="protein sequence ID" value="MXO92712.1"/>
    <property type="molecule type" value="Genomic_DNA"/>
</dbReference>
<evidence type="ECO:0008006" key="4">
    <source>
        <dbReference type="Google" id="ProtNLM"/>
    </source>
</evidence>
<dbReference type="Gene3D" id="2.160.20.80">
    <property type="entry name" value="E3 ubiquitin-protein ligase SopA"/>
    <property type="match status" value="1"/>
</dbReference>
<feature type="transmembrane region" description="Helical" evidence="1">
    <location>
        <begin position="261"/>
        <end position="278"/>
    </location>
</feature>
<dbReference type="Proteomes" id="UP000460626">
    <property type="component" value="Unassembled WGS sequence"/>
</dbReference>
<keyword evidence="1" id="KW-0812">Transmembrane</keyword>
<protein>
    <recommendedName>
        <fullName evidence="4">Pentapeptide repeat-containing protein</fullName>
    </recommendedName>
</protein>
<dbReference type="InterPro" id="IPR001646">
    <property type="entry name" value="5peptide_repeat"/>
</dbReference>
<proteinExistence type="predicted"/>
<dbReference type="Pfam" id="PF00805">
    <property type="entry name" value="Pentapeptide"/>
    <property type="match status" value="1"/>
</dbReference>
<dbReference type="AlphaFoldDB" id="A0A844ZZR0"/>
<dbReference type="RefSeq" id="WP_131452061.1">
    <property type="nucleotide sequence ID" value="NZ_BMJK01000001.1"/>
</dbReference>
<keyword evidence="3" id="KW-1185">Reference proteome</keyword>
<sequence>MGDPDTHVGLKSLSQRWDNAMCRLGLRAPRQKACGGFEFQEAADELGVRIKRATTARETVENRDLRYRQFDDFNGAESTFKSCNFSFSIFSRAYFHNAKFENCSFIGCRFSECNFRGAEIYSCDFKYARFQNCLIESRDIIPSLPPEPNLRRELLQNLRVNAIQLGSTDEVRAYTLEEISAELEHYKRALFGYDRYYQRKYPTSLDKIIVLIKLISHAISGFFWGHGERPFKLLLSVIILLILASFVNWFSYEPDSSLGDIFYGGSIFLQTLNVFLGIGDAFDQAGYKLVNYAIVLMRYVYIGLLVTVAMRSITYR</sequence>
<comment type="caution">
    <text evidence="2">The sequence shown here is derived from an EMBL/GenBank/DDBJ whole genome shotgun (WGS) entry which is preliminary data.</text>
</comment>